<name>A0A1H7IW22_9GAMM</name>
<protein>
    <submittedName>
        <fullName evidence="3">Type I restriction modification DNA specificity domain-containing protein</fullName>
    </submittedName>
</protein>
<evidence type="ECO:0000313" key="4">
    <source>
        <dbReference type="Proteomes" id="UP000198807"/>
    </source>
</evidence>
<organism evidence="3 4">
    <name type="scientific">Halomonas daqiaonensis</name>
    <dbReference type="NCBI Taxonomy" id="650850"/>
    <lineage>
        <taxon>Bacteria</taxon>
        <taxon>Pseudomonadati</taxon>
        <taxon>Pseudomonadota</taxon>
        <taxon>Gammaproteobacteria</taxon>
        <taxon>Oceanospirillales</taxon>
        <taxon>Halomonadaceae</taxon>
        <taxon>Halomonas</taxon>
    </lineage>
</organism>
<dbReference type="SUPFAM" id="SSF116734">
    <property type="entry name" value="DNA methylase specificity domain"/>
    <property type="match status" value="1"/>
</dbReference>
<proteinExistence type="predicted"/>
<keyword evidence="4" id="KW-1185">Reference proteome</keyword>
<dbReference type="STRING" id="650850.SAMN04488129_103232"/>
<accession>A0A1H7IW22</accession>
<dbReference type="EMBL" id="FOBC01000003">
    <property type="protein sequence ID" value="SEK66586.1"/>
    <property type="molecule type" value="Genomic_DNA"/>
</dbReference>
<dbReference type="GO" id="GO:0003677">
    <property type="term" value="F:DNA binding"/>
    <property type="evidence" value="ECO:0007669"/>
    <property type="project" value="UniProtKB-KW"/>
</dbReference>
<keyword evidence="2" id="KW-0238">DNA-binding</keyword>
<evidence type="ECO:0000256" key="2">
    <source>
        <dbReference type="ARBA" id="ARBA00023125"/>
    </source>
</evidence>
<dbReference type="AlphaFoldDB" id="A0A1H7IW22"/>
<dbReference type="InterPro" id="IPR044946">
    <property type="entry name" value="Restrct_endonuc_typeI_TRD_sf"/>
</dbReference>
<dbReference type="Proteomes" id="UP000198807">
    <property type="component" value="Unassembled WGS sequence"/>
</dbReference>
<sequence length="82" mass="8935">MAQPKLNQKALNSIVVPFPSISEQEEVTKRLDELSPSRQQLTAIYQQKLTALAELKQSLLHKAFSGELTAKGAEAAVEEATA</sequence>
<evidence type="ECO:0000313" key="3">
    <source>
        <dbReference type="EMBL" id="SEK66586.1"/>
    </source>
</evidence>
<evidence type="ECO:0000256" key="1">
    <source>
        <dbReference type="ARBA" id="ARBA00022747"/>
    </source>
</evidence>
<reference evidence="4" key="1">
    <citation type="submission" date="2016-10" db="EMBL/GenBank/DDBJ databases">
        <authorList>
            <person name="Varghese N."/>
            <person name="Submissions S."/>
        </authorList>
    </citation>
    <scope>NUCLEOTIDE SEQUENCE [LARGE SCALE GENOMIC DNA]</scope>
    <source>
        <strain evidence="4">CGMCC 1.9150</strain>
    </source>
</reference>
<gene>
    <name evidence="3" type="ORF">SAMN04488129_103232</name>
</gene>
<dbReference type="Gene3D" id="3.90.220.20">
    <property type="entry name" value="DNA methylase specificity domains"/>
    <property type="match status" value="2"/>
</dbReference>
<dbReference type="GO" id="GO:0009307">
    <property type="term" value="P:DNA restriction-modification system"/>
    <property type="evidence" value="ECO:0007669"/>
    <property type="project" value="UniProtKB-KW"/>
</dbReference>
<keyword evidence="1" id="KW-0680">Restriction system</keyword>